<evidence type="ECO:0000256" key="1">
    <source>
        <dbReference type="SAM" id="Phobius"/>
    </source>
</evidence>
<keyword evidence="1" id="KW-0812">Transmembrane</keyword>
<name>A0A392NSR9_9FABA</name>
<dbReference type="Proteomes" id="UP000265520">
    <property type="component" value="Unassembled WGS sequence"/>
</dbReference>
<dbReference type="EMBL" id="LXQA010049149">
    <property type="protein sequence ID" value="MCI02454.1"/>
    <property type="molecule type" value="Genomic_DNA"/>
</dbReference>
<keyword evidence="1" id="KW-0472">Membrane</keyword>
<sequence>DFNFAASLLLSSGCRIDDGGVMRTCLCATFLPLWGCFIWLLFLVIGFLVPRFSDHSPGLLRSAGFELASNVTRPFNIGSCWFLDSFCVDSKDIHQL</sequence>
<keyword evidence="3" id="KW-1185">Reference proteome</keyword>
<keyword evidence="1" id="KW-1133">Transmembrane helix</keyword>
<comment type="caution">
    <text evidence="2">The sequence shown here is derived from an EMBL/GenBank/DDBJ whole genome shotgun (WGS) entry which is preliminary data.</text>
</comment>
<feature type="non-terminal residue" evidence="2">
    <location>
        <position position="1"/>
    </location>
</feature>
<organism evidence="2 3">
    <name type="scientific">Trifolium medium</name>
    <dbReference type="NCBI Taxonomy" id="97028"/>
    <lineage>
        <taxon>Eukaryota</taxon>
        <taxon>Viridiplantae</taxon>
        <taxon>Streptophyta</taxon>
        <taxon>Embryophyta</taxon>
        <taxon>Tracheophyta</taxon>
        <taxon>Spermatophyta</taxon>
        <taxon>Magnoliopsida</taxon>
        <taxon>eudicotyledons</taxon>
        <taxon>Gunneridae</taxon>
        <taxon>Pentapetalae</taxon>
        <taxon>rosids</taxon>
        <taxon>fabids</taxon>
        <taxon>Fabales</taxon>
        <taxon>Fabaceae</taxon>
        <taxon>Papilionoideae</taxon>
        <taxon>50 kb inversion clade</taxon>
        <taxon>NPAAA clade</taxon>
        <taxon>Hologalegina</taxon>
        <taxon>IRL clade</taxon>
        <taxon>Trifolieae</taxon>
        <taxon>Trifolium</taxon>
    </lineage>
</organism>
<protein>
    <submittedName>
        <fullName evidence="2">Uncharacterized protein</fullName>
    </submittedName>
</protein>
<accession>A0A392NSR9</accession>
<proteinExistence type="predicted"/>
<dbReference type="AlphaFoldDB" id="A0A392NSR9"/>
<evidence type="ECO:0000313" key="3">
    <source>
        <dbReference type="Proteomes" id="UP000265520"/>
    </source>
</evidence>
<reference evidence="2 3" key="1">
    <citation type="journal article" date="2018" name="Front. Plant Sci.">
        <title>Red Clover (Trifolium pratense) and Zigzag Clover (T. medium) - A Picture of Genomic Similarities and Differences.</title>
        <authorList>
            <person name="Dluhosova J."/>
            <person name="Istvanek J."/>
            <person name="Nedelnik J."/>
            <person name="Repkova J."/>
        </authorList>
    </citation>
    <scope>NUCLEOTIDE SEQUENCE [LARGE SCALE GENOMIC DNA]</scope>
    <source>
        <strain evidence="3">cv. 10/8</strain>
        <tissue evidence="2">Leaf</tissue>
    </source>
</reference>
<evidence type="ECO:0000313" key="2">
    <source>
        <dbReference type="EMBL" id="MCI02454.1"/>
    </source>
</evidence>
<feature type="transmembrane region" description="Helical" evidence="1">
    <location>
        <begin position="31"/>
        <end position="49"/>
    </location>
</feature>